<dbReference type="OrthoDB" id="9784984at2"/>
<keyword evidence="3" id="KW-0731">Sigma factor</keyword>
<dbReference type="InterPro" id="IPR039425">
    <property type="entry name" value="RNA_pol_sigma-70-like"/>
</dbReference>
<accession>A0A4V0YZ87</accession>
<dbReference type="EMBL" id="CP035758">
    <property type="protein sequence ID" value="QBD78861.1"/>
    <property type="molecule type" value="Genomic_DNA"/>
</dbReference>
<protein>
    <submittedName>
        <fullName evidence="8">RNA polymerase sigma factor</fullName>
    </submittedName>
</protein>
<evidence type="ECO:0000256" key="1">
    <source>
        <dbReference type="ARBA" id="ARBA00010641"/>
    </source>
</evidence>
<sequence length="192" mass="22506">MDSDEELFRQWQRGDASALETIVQRYHRPLLAHLYRLTGNVQCAEDLVQEAFVRLVREAQSYHYPRPFMPWFYTIARRLALTERTSAYHRHTELKAELPEPAQHEPDPAEWVERWEQQRGLHLALARLSFEQREVLSLRYGQELSVKETAELLGIPPGTVKSRTFTALRLLREMLELETLSSAEKRGDQHNG</sequence>
<gene>
    <name evidence="8" type="ORF">EPA93_23910</name>
</gene>
<evidence type="ECO:0000313" key="8">
    <source>
        <dbReference type="EMBL" id="QBD78861.1"/>
    </source>
</evidence>
<dbReference type="PANTHER" id="PTHR43133:SF52">
    <property type="entry name" value="ECF RNA POLYMERASE SIGMA FACTOR SIGL"/>
    <property type="match status" value="1"/>
</dbReference>
<dbReference type="Pfam" id="PF04545">
    <property type="entry name" value="Sigma70_r4"/>
    <property type="match status" value="1"/>
</dbReference>
<evidence type="ECO:0000256" key="3">
    <source>
        <dbReference type="ARBA" id="ARBA00023082"/>
    </source>
</evidence>
<dbReference type="GO" id="GO:0006352">
    <property type="term" value="P:DNA-templated transcription initiation"/>
    <property type="evidence" value="ECO:0007669"/>
    <property type="project" value="InterPro"/>
</dbReference>
<dbReference type="RefSeq" id="WP_129889914.1">
    <property type="nucleotide sequence ID" value="NZ_CP035758.1"/>
</dbReference>
<evidence type="ECO:0000259" key="6">
    <source>
        <dbReference type="Pfam" id="PF04542"/>
    </source>
</evidence>
<keyword evidence="9" id="KW-1185">Reference proteome</keyword>
<keyword evidence="4" id="KW-0238">DNA-binding</keyword>
<dbReference type="InterPro" id="IPR007630">
    <property type="entry name" value="RNA_pol_sigma70_r4"/>
</dbReference>
<dbReference type="SUPFAM" id="SSF88659">
    <property type="entry name" value="Sigma3 and sigma4 domains of RNA polymerase sigma factors"/>
    <property type="match status" value="1"/>
</dbReference>
<dbReference type="InterPro" id="IPR014284">
    <property type="entry name" value="RNA_pol_sigma-70_dom"/>
</dbReference>
<keyword evidence="5" id="KW-0804">Transcription</keyword>
<comment type="similarity">
    <text evidence="1">Belongs to the sigma-70 factor family. ECF subfamily.</text>
</comment>
<evidence type="ECO:0000313" key="9">
    <source>
        <dbReference type="Proteomes" id="UP000290365"/>
    </source>
</evidence>
<dbReference type="SUPFAM" id="SSF88946">
    <property type="entry name" value="Sigma2 domain of RNA polymerase sigma factors"/>
    <property type="match status" value="1"/>
</dbReference>
<feature type="domain" description="RNA polymerase sigma-70 region 2" evidence="6">
    <location>
        <begin position="22"/>
        <end position="85"/>
    </location>
</feature>
<dbReference type="Pfam" id="PF04542">
    <property type="entry name" value="Sigma70_r2"/>
    <property type="match status" value="1"/>
</dbReference>
<reference evidence="8 9" key="1">
    <citation type="submission" date="2019-01" db="EMBL/GenBank/DDBJ databases">
        <title>Ktedonosporobacter rubrisoli SCAWS-G2.</title>
        <authorList>
            <person name="Huang Y."/>
            <person name="Yan B."/>
        </authorList>
    </citation>
    <scope>NUCLEOTIDE SEQUENCE [LARGE SCALE GENOMIC DNA]</scope>
    <source>
        <strain evidence="8 9">SCAWS-G2</strain>
    </source>
</reference>
<feature type="domain" description="RNA polymerase sigma-70 region 4" evidence="7">
    <location>
        <begin position="124"/>
        <end position="173"/>
    </location>
</feature>
<dbReference type="InterPro" id="IPR013324">
    <property type="entry name" value="RNA_pol_sigma_r3/r4-like"/>
</dbReference>
<dbReference type="InterPro" id="IPR007627">
    <property type="entry name" value="RNA_pol_sigma70_r2"/>
</dbReference>
<dbReference type="NCBIfam" id="TIGR02937">
    <property type="entry name" value="sigma70-ECF"/>
    <property type="match status" value="1"/>
</dbReference>
<evidence type="ECO:0000259" key="7">
    <source>
        <dbReference type="Pfam" id="PF04545"/>
    </source>
</evidence>
<name>A0A4V0YZ87_KTERU</name>
<dbReference type="InterPro" id="IPR013325">
    <property type="entry name" value="RNA_pol_sigma_r2"/>
</dbReference>
<dbReference type="GO" id="GO:0003677">
    <property type="term" value="F:DNA binding"/>
    <property type="evidence" value="ECO:0007669"/>
    <property type="project" value="UniProtKB-KW"/>
</dbReference>
<dbReference type="GO" id="GO:0016987">
    <property type="term" value="F:sigma factor activity"/>
    <property type="evidence" value="ECO:0007669"/>
    <property type="project" value="UniProtKB-KW"/>
</dbReference>
<dbReference type="Proteomes" id="UP000290365">
    <property type="component" value="Chromosome"/>
</dbReference>
<evidence type="ECO:0000256" key="2">
    <source>
        <dbReference type="ARBA" id="ARBA00023015"/>
    </source>
</evidence>
<evidence type="ECO:0000256" key="5">
    <source>
        <dbReference type="ARBA" id="ARBA00023163"/>
    </source>
</evidence>
<dbReference type="KEGG" id="kbs:EPA93_23910"/>
<dbReference type="AlphaFoldDB" id="A0A4V0YZ87"/>
<dbReference type="InterPro" id="IPR036388">
    <property type="entry name" value="WH-like_DNA-bd_sf"/>
</dbReference>
<dbReference type="Gene3D" id="1.10.10.10">
    <property type="entry name" value="Winged helix-like DNA-binding domain superfamily/Winged helix DNA-binding domain"/>
    <property type="match status" value="1"/>
</dbReference>
<dbReference type="PANTHER" id="PTHR43133">
    <property type="entry name" value="RNA POLYMERASE ECF-TYPE SIGMA FACTO"/>
    <property type="match status" value="1"/>
</dbReference>
<evidence type="ECO:0000256" key="4">
    <source>
        <dbReference type="ARBA" id="ARBA00023125"/>
    </source>
</evidence>
<keyword evidence="2" id="KW-0805">Transcription regulation</keyword>
<dbReference type="Gene3D" id="1.10.1740.10">
    <property type="match status" value="1"/>
</dbReference>
<proteinExistence type="inferred from homology"/>
<organism evidence="8 9">
    <name type="scientific">Ktedonosporobacter rubrisoli</name>
    <dbReference type="NCBI Taxonomy" id="2509675"/>
    <lineage>
        <taxon>Bacteria</taxon>
        <taxon>Bacillati</taxon>
        <taxon>Chloroflexota</taxon>
        <taxon>Ktedonobacteria</taxon>
        <taxon>Ktedonobacterales</taxon>
        <taxon>Ktedonosporobacteraceae</taxon>
        <taxon>Ktedonosporobacter</taxon>
    </lineage>
</organism>
<dbReference type="CDD" id="cd06171">
    <property type="entry name" value="Sigma70_r4"/>
    <property type="match status" value="1"/>
</dbReference>